<dbReference type="SUPFAM" id="SSF54523">
    <property type="entry name" value="Pili subunits"/>
    <property type="match status" value="1"/>
</dbReference>
<protein>
    <submittedName>
        <fullName evidence="2">Pilin</fullName>
    </submittedName>
</protein>
<dbReference type="InterPro" id="IPR001082">
    <property type="entry name" value="Pilin"/>
</dbReference>
<dbReference type="InterPro" id="IPR045584">
    <property type="entry name" value="Pilin-like"/>
</dbReference>
<reference evidence="2" key="1">
    <citation type="submission" date="2022-06" db="EMBL/GenBank/DDBJ databases">
        <title>Alkalimarinus sp. nov., isolated from gut of a Alitta virens.</title>
        <authorList>
            <person name="Yang A.I."/>
            <person name="Shin N.-R."/>
        </authorList>
    </citation>
    <scope>NUCLEOTIDE SEQUENCE</scope>
    <source>
        <strain evidence="2">A2M4</strain>
    </source>
</reference>
<organism evidence="2 3">
    <name type="scientific">Alkalimarinus alittae</name>
    <dbReference type="NCBI Taxonomy" id="2961619"/>
    <lineage>
        <taxon>Bacteria</taxon>
        <taxon>Pseudomonadati</taxon>
        <taxon>Pseudomonadota</taxon>
        <taxon>Gammaproteobacteria</taxon>
        <taxon>Alteromonadales</taxon>
        <taxon>Alteromonadaceae</taxon>
        <taxon>Alkalimarinus</taxon>
    </lineage>
</organism>
<proteinExistence type="inferred from homology"/>
<sequence>MKAPINDYYANNGTVPSVSQLGTTEVGKYVSSITILTSSTNIIVRATFTASGASPRIQGKTISIATQDRGRSWGCGQSSVLSGTETTVDISYLPLGCNR</sequence>
<keyword evidence="3" id="KW-1185">Reference proteome</keyword>
<dbReference type="EMBL" id="CP100390">
    <property type="protein sequence ID" value="UZE98052.1"/>
    <property type="molecule type" value="Genomic_DNA"/>
</dbReference>
<evidence type="ECO:0000313" key="3">
    <source>
        <dbReference type="Proteomes" id="UP001163739"/>
    </source>
</evidence>
<name>A0ABY6N7H0_9ALTE</name>
<accession>A0ABY6N7H0</accession>
<dbReference type="Gene3D" id="3.30.700.10">
    <property type="entry name" value="Glycoprotein, Type 4 Pilin"/>
    <property type="match status" value="1"/>
</dbReference>
<dbReference type="Pfam" id="PF00114">
    <property type="entry name" value="Pilin"/>
    <property type="match status" value="1"/>
</dbReference>
<comment type="similarity">
    <text evidence="1">Belongs to the N-Me-Phe pilin family.</text>
</comment>
<gene>
    <name evidence="2" type="ORF">NKI27_13960</name>
</gene>
<evidence type="ECO:0000256" key="1">
    <source>
        <dbReference type="ARBA" id="ARBA00005233"/>
    </source>
</evidence>
<evidence type="ECO:0000313" key="2">
    <source>
        <dbReference type="EMBL" id="UZE98052.1"/>
    </source>
</evidence>
<dbReference type="Proteomes" id="UP001163739">
    <property type="component" value="Chromosome"/>
</dbReference>